<name>X1A276_9ZZZZ</name>
<evidence type="ECO:0008006" key="2">
    <source>
        <dbReference type="Google" id="ProtNLM"/>
    </source>
</evidence>
<dbReference type="Pfam" id="PF04007">
    <property type="entry name" value="DUF354"/>
    <property type="match status" value="1"/>
</dbReference>
<dbReference type="EMBL" id="BART01017242">
    <property type="protein sequence ID" value="GAG75844.1"/>
    <property type="molecule type" value="Genomic_DNA"/>
</dbReference>
<gene>
    <name evidence="1" type="ORF">S01H4_32879</name>
</gene>
<comment type="caution">
    <text evidence="1">The sequence shown here is derived from an EMBL/GenBank/DDBJ whole genome shotgun (WGS) entry which is preliminary data.</text>
</comment>
<dbReference type="AlphaFoldDB" id="X1A276"/>
<sequence>GGGTIVRESSLLNVPSIEFFPGDSAPQEKFLIKNGFPLEHIRSSDEIIERANKILAQGPSSNRFKLSSFKEKISQFENPIDICFNFIKNRLSKLK</sequence>
<dbReference type="InterPro" id="IPR007152">
    <property type="entry name" value="DUF354"/>
</dbReference>
<proteinExistence type="predicted"/>
<feature type="non-terminal residue" evidence="1">
    <location>
        <position position="1"/>
    </location>
</feature>
<protein>
    <recommendedName>
        <fullName evidence="2">Glycosyl transferase family 28 C-terminal domain-containing protein</fullName>
    </recommendedName>
</protein>
<evidence type="ECO:0000313" key="1">
    <source>
        <dbReference type="EMBL" id="GAG75844.1"/>
    </source>
</evidence>
<accession>X1A276</accession>
<organism evidence="1">
    <name type="scientific">marine sediment metagenome</name>
    <dbReference type="NCBI Taxonomy" id="412755"/>
    <lineage>
        <taxon>unclassified sequences</taxon>
        <taxon>metagenomes</taxon>
        <taxon>ecological metagenomes</taxon>
    </lineage>
</organism>
<reference evidence="1" key="1">
    <citation type="journal article" date="2014" name="Front. Microbiol.">
        <title>High frequency of phylogenetically diverse reductive dehalogenase-homologous genes in deep subseafloor sedimentary metagenomes.</title>
        <authorList>
            <person name="Kawai M."/>
            <person name="Futagami T."/>
            <person name="Toyoda A."/>
            <person name="Takaki Y."/>
            <person name="Nishi S."/>
            <person name="Hori S."/>
            <person name="Arai W."/>
            <person name="Tsubouchi T."/>
            <person name="Morono Y."/>
            <person name="Uchiyama I."/>
            <person name="Ito T."/>
            <person name="Fujiyama A."/>
            <person name="Inagaki F."/>
            <person name="Takami H."/>
        </authorList>
    </citation>
    <scope>NUCLEOTIDE SEQUENCE</scope>
    <source>
        <strain evidence="1">Expedition CK06-06</strain>
    </source>
</reference>